<dbReference type="OrthoDB" id="2348931at2759"/>
<dbReference type="EMBL" id="CAJVQA010070029">
    <property type="protein sequence ID" value="CAG8833101.1"/>
    <property type="molecule type" value="Genomic_DNA"/>
</dbReference>
<protein>
    <submittedName>
        <fullName evidence="1">12636_t:CDS:1</fullName>
    </submittedName>
</protein>
<dbReference type="AlphaFoldDB" id="A0A9N9KH73"/>
<gene>
    <name evidence="1" type="ORF">CPELLU_LOCUS20932</name>
</gene>
<proteinExistence type="predicted"/>
<accession>A0A9N9KH73</accession>
<feature type="non-terminal residue" evidence="1">
    <location>
        <position position="1"/>
    </location>
</feature>
<evidence type="ECO:0000313" key="2">
    <source>
        <dbReference type="Proteomes" id="UP000789759"/>
    </source>
</evidence>
<name>A0A9N9KH73_9GLOM</name>
<sequence>IRFKKRKSLHDRDNEKSNLEELRVLIKEQTETIIESIKDQQIRATEIQQKQHTKQMDIFRQFLMKF</sequence>
<comment type="caution">
    <text evidence="1">The sequence shown here is derived from an EMBL/GenBank/DDBJ whole genome shotgun (WGS) entry which is preliminary data.</text>
</comment>
<dbReference type="Proteomes" id="UP000789759">
    <property type="component" value="Unassembled WGS sequence"/>
</dbReference>
<evidence type="ECO:0000313" key="1">
    <source>
        <dbReference type="EMBL" id="CAG8833101.1"/>
    </source>
</evidence>
<keyword evidence="2" id="KW-1185">Reference proteome</keyword>
<reference evidence="1" key="1">
    <citation type="submission" date="2021-06" db="EMBL/GenBank/DDBJ databases">
        <authorList>
            <person name="Kallberg Y."/>
            <person name="Tangrot J."/>
            <person name="Rosling A."/>
        </authorList>
    </citation>
    <scope>NUCLEOTIDE SEQUENCE</scope>
    <source>
        <strain evidence="1">FL966</strain>
    </source>
</reference>
<organism evidence="1 2">
    <name type="scientific">Cetraspora pellucida</name>
    <dbReference type="NCBI Taxonomy" id="1433469"/>
    <lineage>
        <taxon>Eukaryota</taxon>
        <taxon>Fungi</taxon>
        <taxon>Fungi incertae sedis</taxon>
        <taxon>Mucoromycota</taxon>
        <taxon>Glomeromycotina</taxon>
        <taxon>Glomeromycetes</taxon>
        <taxon>Diversisporales</taxon>
        <taxon>Gigasporaceae</taxon>
        <taxon>Cetraspora</taxon>
    </lineage>
</organism>